<reference evidence="2 3" key="1">
    <citation type="submission" date="2023-03" db="EMBL/GenBank/DDBJ databases">
        <title>Novel Species.</title>
        <authorList>
            <person name="Ma S."/>
        </authorList>
    </citation>
    <scope>NUCLEOTIDE SEQUENCE [LARGE SCALE GENOMIC DNA]</scope>
    <source>
        <strain evidence="2 3">LIND6LT2</strain>
    </source>
</reference>
<name>A0ABZ2Y6L1_9FIRM</name>
<protein>
    <recommendedName>
        <fullName evidence="4">YitT family protein</fullName>
    </recommendedName>
</protein>
<gene>
    <name evidence="2" type="ORF">QBE51_04825</name>
</gene>
<evidence type="ECO:0000313" key="3">
    <source>
        <dbReference type="Proteomes" id="UP001486565"/>
    </source>
</evidence>
<keyword evidence="1" id="KW-1133">Transmembrane helix</keyword>
<feature type="transmembrane region" description="Helical" evidence="1">
    <location>
        <begin position="46"/>
        <end position="69"/>
    </location>
</feature>
<dbReference type="RefSeq" id="WP_341877808.1">
    <property type="nucleotide sequence ID" value="NZ_CP121687.1"/>
</dbReference>
<feature type="transmembrane region" description="Helical" evidence="1">
    <location>
        <begin position="145"/>
        <end position="166"/>
    </location>
</feature>
<feature type="transmembrane region" description="Helical" evidence="1">
    <location>
        <begin position="102"/>
        <end position="124"/>
    </location>
</feature>
<dbReference type="Pfam" id="PF19700">
    <property type="entry name" value="DUF6198"/>
    <property type="match status" value="1"/>
</dbReference>
<dbReference type="PANTHER" id="PTHR40078">
    <property type="entry name" value="INTEGRAL MEMBRANE PROTEIN-RELATED"/>
    <property type="match status" value="1"/>
</dbReference>
<keyword evidence="1" id="KW-0472">Membrane</keyword>
<proteinExistence type="predicted"/>
<sequence>MHHFLKRLIKLLIGLFLYALGIVISMKANLGFAPWEVFHYGVGKTIGFTIGTVSIIVGLIICICSVWLGEKLGLGTLLNMILIGVFMDLLLMLSFIPEVNGLFMGIIMMITGLFIISFGSYFYIGSGFGAGPRDSLMVALQRKTGLPVGLCRGILEGSVVLIGWLLGGPVGIGTVIAAFGIGFCIQIVFAIMKFDATSVKHETLNATRQYFMNLNAKNQ</sequence>
<feature type="transmembrane region" description="Helical" evidence="1">
    <location>
        <begin position="7"/>
        <end position="26"/>
    </location>
</feature>
<evidence type="ECO:0000313" key="2">
    <source>
        <dbReference type="EMBL" id="WZL70850.1"/>
    </source>
</evidence>
<dbReference type="EMBL" id="CP121687">
    <property type="protein sequence ID" value="WZL70850.1"/>
    <property type="molecule type" value="Genomic_DNA"/>
</dbReference>
<evidence type="ECO:0000256" key="1">
    <source>
        <dbReference type="SAM" id="Phobius"/>
    </source>
</evidence>
<feature type="transmembrane region" description="Helical" evidence="1">
    <location>
        <begin position="76"/>
        <end position="96"/>
    </location>
</feature>
<evidence type="ECO:0008006" key="4">
    <source>
        <dbReference type="Google" id="ProtNLM"/>
    </source>
</evidence>
<dbReference type="Proteomes" id="UP001486565">
    <property type="component" value="Chromosome"/>
</dbReference>
<keyword evidence="3" id="KW-1185">Reference proteome</keyword>
<dbReference type="InterPro" id="IPR038750">
    <property type="entry name" value="YczE/YyaS-like"/>
</dbReference>
<dbReference type="PANTHER" id="PTHR40078:SF1">
    <property type="entry name" value="INTEGRAL MEMBRANE PROTEIN"/>
    <property type="match status" value="1"/>
</dbReference>
<feature type="transmembrane region" description="Helical" evidence="1">
    <location>
        <begin position="172"/>
        <end position="192"/>
    </location>
</feature>
<keyword evidence="1" id="KW-0812">Transmembrane</keyword>
<organism evidence="2 3">
    <name type="scientific">Defluviitalea saccharophila</name>
    <dbReference type="NCBI Taxonomy" id="879970"/>
    <lineage>
        <taxon>Bacteria</taxon>
        <taxon>Bacillati</taxon>
        <taxon>Bacillota</taxon>
        <taxon>Clostridia</taxon>
        <taxon>Lachnospirales</taxon>
        <taxon>Defluviitaleaceae</taxon>
        <taxon>Defluviitalea</taxon>
    </lineage>
</organism>
<accession>A0ABZ2Y6L1</accession>